<evidence type="ECO:0000256" key="9">
    <source>
        <dbReference type="SAM" id="MobiDB-lite"/>
    </source>
</evidence>
<evidence type="ECO:0000256" key="1">
    <source>
        <dbReference type="ARBA" id="ARBA00004365"/>
    </source>
</evidence>
<evidence type="ECO:0000259" key="11">
    <source>
        <dbReference type="Pfam" id="PF07195"/>
    </source>
</evidence>
<evidence type="ECO:0000256" key="7">
    <source>
        <dbReference type="ARBA" id="ARBA00033192"/>
    </source>
</evidence>
<reference evidence="12" key="1">
    <citation type="submission" date="2022-07" db="EMBL/GenBank/DDBJ databases">
        <title>Complete genome sequence of Salinispirillum sp. LH10-3-1 capable of multiple carbohydrate inversion isolated from a soda lake.</title>
        <authorList>
            <person name="Liu J."/>
            <person name="Zhai Y."/>
            <person name="Zhang H."/>
            <person name="Yang H."/>
            <person name="Qu J."/>
            <person name="Li J."/>
        </authorList>
    </citation>
    <scope>NUCLEOTIDE SEQUENCE</scope>
    <source>
        <strain evidence="12">LH 10-3-1</strain>
    </source>
</reference>
<dbReference type="PANTHER" id="PTHR30288">
    <property type="entry name" value="FLAGELLAR CAP/ASSEMBLY PROTEIN FLID"/>
    <property type="match status" value="1"/>
</dbReference>
<dbReference type="Pfam" id="PF07195">
    <property type="entry name" value="FliD_C"/>
    <property type="match status" value="1"/>
</dbReference>
<evidence type="ECO:0000256" key="4">
    <source>
        <dbReference type="ARBA" id="ARBA00023054"/>
    </source>
</evidence>
<comment type="subcellular location">
    <subcellularLocation>
        <location evidence="1">Bacterial flagellum</location>
    </subcellularLocation>
</comment>
<dbReference type="Pfam" id="PF02465">
    <property type="entry name" value="FliD_N"/>
    <property type="match status" value="1"/>
</dbReference>
<dbReference type="EMBL" id="CP101717">
    <property type="protein sequence ID" value="WLD57034.1"/>
    <property type="molecule type" value="Genomic_DNA"/>
</dbReference>
<keyword evidence="4 8" id="KW-0175">Coiled coil</keyword>
<feature type="coiled-coil region" evidence="8">
    <location>
        <begin position="1241"/>
        <end position="1268"/>
    </location>
</feature>
<feature type="domain" description="Flagellar hook-associated protein 2 N-terminal" evidence="10">
    <location>
        <begin position="11"/>
        <end position="108"/>
    </location>
</feature>
<dbReference type="PANTHER" id="PTHR30288:SF0">
    <property type="entry name" value="FLAGELLAR HOOK-ASSOCIATED PROTEIN 2"/>
    <property type="match status" value="1"/>
</dbReference>
<evidence type="ECO:0000256" key="5">
    <source>
        <dbReference type="ARBA" id="ARBA00023143"/>
    </source>
</evidence>
<evidence type="ECO:0000259" key="10">
    <source>
        <dbReference type="Pfam" id="PF02465"/>
    </source>
</evidence>
<keyword evidence="5" id="KW-0975">Bacterial flagellum</keyword>
<gene>
    <name evidence="12" type="primary">fliD</name>
    <name evidence="12" type="ORF">NFC81_09875</name>
</gene>
<dbReference type="RefSeq" id="WP_304994320.1">
    <property type="nucleotide sequence ID" value="NZ_CP101717.1"/>
</dbReference>
<evidence type="ECO:0000256" key="3">
    <source>
        <dbReference type="ARBA" id="ARBA00011255"/>
    </source>
</evidence>
<evidence type="ECO:0000256" key="8">
    <source>
        <dbReference type="SAM" id="Coils"/>
    </source>
</evidence>
<feature type="region of interest" description="Disordered" evidence="9">
    <location>
        <begin position="1173"/>
        <end position="1193"/>
    </location>
</feature>
<dbReference type="InterPro" id="IPR003481">
    <property type="entry name" value="FliD_N"/>
</dbReference>
<protein>
    <recommendedName>
        <fullName evidence="7">Filament cap protein</fullName>
    </recommendedName>
    <alternativeName>
        <fullName evidence="6">Flagellar cap protein</fullName>
    </alternativeName>
</protein>
<keyword evidence="12" id="KW-0966">Cell projection</keyword>
<organism evidence="12">
    <name type="scientific">Salinispirillum sp. LH 10-3-1</name>
    <dbReference type="NCBI Taxonomy" id="2952525"/>
    <lineage>
        <taxon>Bacteria</taxon>
        <taxon>Pseudomonadati</taxon>
        <taxon>Pseudomonadota</taxon>
        <taxon>Gammaproteobacteria</taxon>
        <taxon>Oceanospirillales</taxon>
        <taxon>Saccharospirillaceae</taxon>
        <taxon>Salinispirillum</taxon>
    </lineage>
</organism>
<proteinExistence type="inferred from homology"/>
<comment type="subunit">
    <text evidence="3">Homopentamer.</text>
</comment>
<sequence>MASIQSLGIGSGLLTADLAEQIIAAEREATDKRLEFKTAKVEAQITAYGEVKSALSSLEVAARALSSATNIRQTKATSSNASAVTATTSSTAEVGNYSIAVDSIAQSHTVASPRYNSVTDTVGTGTLTFRFGTFDYDGSNNIQGFEQNSAGREFTLDLNSTNNTLGGVRDAINAANMGVQASLVNDGTGFRLLLSSKEAGLDNAMEITVAGDAGLQALAYNETQNDPNNNMLMTQKAADAELTVNGLAITSRSNQLTEVIRGVTINLNSATAGSTVNLNISRDTSGVVEKTEEFIDAYNFYREVYSEVTKFSPDDPQGGLLLGDSTLRTVQNQVRSALTQIVSGLENSQYRSLADIGIFTDRTDNYKLALNVDKLEQAFQNSIDSVTGLFANRTVANDGLINYIAKSADTKPGEYAVEITQLATQAKMKGRPITEPTAGNPVIIGGSNDSFRINVDGTTATVDLTQGTYDNIDDLVLMIQNSINNNSTLLGRSRSVTVGFNEATSSIEITSSRFGSSSQVSLVGADANIANTLGLTLPGQGGVSGQFYNTLNDLAFSASTIPGSREVFEKDSFNFASNTVSFDLILNGGAPVNITLDQDMSNVLDINGNVVEERSRNDMLSYINAQLNAAGLAGQVTAQFNSSNRLVFSSPIDAAPQTIELANVNVTGSNDVLGLESAQGDANSGVSIGTGVQFQLSYDNRYIEVNSGIIDVPAGIYETPEALAAAIQAAINSDPTVEGAAVGAITTPGTRPIGTAINFDARPAGFTFEYNGQSFTVDVDANGTDNLDSVQTAIDNALVAGGLAAGDVKAINSAGGLALETLAKGSSEVLTMLSDGRGDMTTPGNAITTGIDFSADPANFTFRVDGVNIDVSLTEDLSAGTAEDTLAYIQQRLNIGLANAGGGGNFTAGDVVARLDENDQIVFETRSKNGAKTNATFGALASLEVVSADAGAAASLGLAAAGPNILGRDAFGFELGSVQGFDSQSTVTYEKDEQGRGRFNISFDNSTNVSFAFVSNPATSQLGFSLSDGSENEVAMGKDVQGTINGIRATGNGQVLTAGSGAQAATNGYILGSPGFDFSSAVGLDSASNTIRVTIDGVASGEINLTETAYATGRALADEMKRAINNDSALASAGKAVDVQYDPNTNTFGIFSVSTGVNSKVRINSMDPALSAVTGLSPTSATTDGKDASGSKDPAAGIQLRVLGGQLGSRGTVNYVSGVFEQLGNLFSGLLKSGGTVQTRLAGLDKEMDLINEEKARLETRIAAQEQRLKSQFLFNDLIISRLNSTESFLQQQFDIMNSMLTNKK</sequence>
<dbReference type="GO" id="GO:0009424">
    <property type="term" value="C:bacterial-type flagellum hook"/>
    <property type="evidence" value="ECO:0007669"/>
    <property type="project" value="InterPro"/>
</dbReference>
<dbReference type="GO" id="GO:0007155">
    <property type="term" value="P:cell adhesion"/>
    <property type="evidence" value="ECO:0007669"/>
    <property type="project" value="InterPro"/>
</dbReference>
<feature type="domain" description="Flagellar hook-associated protein 2 C-terminal" evidence="11">
    <location>
        <begin position="237"/>
        <end position="409"/>
    </location>
</feature>
<dbReference type="InterPro" id="IPR010809">
    <property type="entry name" value="FliD_C"/>
</dbReference>
<accession>A0AB38YCD8</accession>
<comment type="similarity">
    <text evidence="2">Belongs to the FliD family.</text>
</comment>
<dbReference type="GO" id="GO:0071973">
    <property type="term" value="P:bacterial-type flagellum-dependent cell motility"/>
    <property type="evidence" value="ECO:0007669"/>
    <property type="project" value="TreeGrafter"/>
</dbReference>
<dbReference type="GO" id="GO:0009421">
    <property type="term" value="C:bacterial-type flagellum filament cap"/>
    <property type="evidence" value="ECO:0007669"/>
    <property type="project" value="InterPro"/>
</dbReference>
<keyword evidence="12" id="KW-0969">Cilium</keyword>
<feature type="compositionally biased region" description="Polar residues" evidence="9">
    <location>
        <begin position="1174"/>
        <end position="1183"/>
    </location>
</feature>
<dbReference type="InterPro" id="IPR040026">
    <property type="entry name" value="FliD"/>
</dbReference>
<name>A0AB38YCD8_9GAMM</name>
<evidence type="ECO:0000256" key="6">
    <source>
        <dbReference type="ARBA" id="ARBA00033074"/>
    </source>
</evidence>
<evidence type="ECO:0000313" key="12">
    <source>
        <dbReference type="EMBL" id="WLD57034.1"/>
    </source>
</evidence>
<evidence type="ECO:0000256" key="2">
    <source>
        <dbReference type="ARBA" id="ARBA00009764"/>
    </source>
</evidence>
<keyword evidence="12" id="KW-0282">Flagellum</keyword>